<accession>A0A0A8VN99</accession>
<sequence length="114" mass="13237">MGYRSSKREIKMKKIHYLLGYLLLPVATLAQNSLISTPLEQQQRVINQQSEMRQQQRLLINQQQEQRRLQQYTQEQQPLLQVKPVIPIAPAIDLFHRASPAVPKMVPIKPVTLS</sequence>
<evidence type="ECO:0000313" key="2">
    <source>
        <dbReference type="EMBL" id="CEK29086.1"/>
    </source>
</evidence>
<keyword evidence="1" id="KW-0175">Coiled coil</keyword>
<organism evidence="2">
    <name type="scientific">Yersinia ruckeri</name>
    <dbReference type="NCBI Taxonomy" id="29486"/>
    <lineage>
        <taxon>Bacteria</taxon>
        <taxon>Pseudomonadati</taxon>
        <taxon>Pseudomonadota</taxon>
        <taxon>Gammaproteobacteria</taxon>
        <taxon>Enterobacterales</taxon>
        <taxon>Yersiniaceae</taxon>
        <taxon>Yersinia</taxon>
    </lineage>
</organism>
<evidence type="ECO:0000256" key="1">
    <source>
        <dbReference type="SAM" id="Coils"/>
    </source>
</evidence>
<feature type="coiled-coil region" evidence="1">
    <location>
        <begin position="45"/>
        <end position="75"/>
    </location>
</feature>
<dbReference type="AlphaFoldDB" id="A0A0A8VN99"/>
<dbReference type="EMBL" id="LN681231">
    <property type="protein sequence ID" value="CEK29086.1"/>
    <property type="molecule type" value="Genomic_DNA"/>
</dbReference>
<proteinExistence type="predicted"/>
<reference evidence="2" key="1">
    <citation type="journal article" date="2015" name="Genome Announc.">
        <title>Complete Genome Sequence of Yersinia ruckeri Strain CSF007-82, Etiologic Agent of Red Mouth Disease in Salmonid Fish.</title>
        <authorList>
            <person name="Nelson M.C."/>
            <person name="LaPatra S.E."/>
            <person name="Welch T.J."/>
            <person name="Graf J."/>
        </authorList>
    </citation>
    <scope>NUCLEOTIDE SEQUENCE</scope>
    <source>
        <strain evidence="2">CSF007-82</strain>
    </source>
</reference>
<gene>
    <name evidence="2" type="ORF">CSF007_16890</name>
</gene>
<protein>
    <submittedName>
        <fullName evidence="2">Uncharacterized protein</fullName>
    </submittedName>
</protein>
<name>A0A0A8VN99_YERRU</name>